<sequence>MDTRTVPVTRTTFALATTALIALATAAHAADNDGLTAIALSGDKTLHKIDASTATVTATMDAQGVDRLLGIDLRPANGQLIGVTETFQIVEIDPQTGATTVISTMDKELPVADGGAVIVDFNPAANKLRFMSGTTNHRVDIESGAVTVDGSLAFDKGDMHAGEAPAIVAAAYSNSFGKPEKTAMYDIDSTIVALIRQTSPNDGTLAAVGKLGIEGSDTYAFDIATDEAGTNTAWLVSGGGLHTVSLEDGKVTQSWPLKGAEGVTVRDITFMTAK</sequence>
<evidence type="ECO:0000256" key="1">
    <source>
        <dbReference type="SAM" id="SignalP"/>
    </source>
</evidence>
<reference evidence="3 4" key="1">
    <citation type="submission" date="2019-12" db="EMBL/GenBank/DDBJ databases">
        <title>The genome of Stappia indica PHM037.</title>
        <authorList>
            <person name="Kacar D."/>
            <person name="Galan B."/>
            <person name="Canedo L."/>
            <person name="Rodriguez P."/>
            <person name="de la Calle F."/>
            <person name="Garcia J.L."/>
        </authorList>
    </citation>
    <scope>NUCLEOTIDE SEQUENCE [LARGE SCALE GENOMIC DNA]</scope>
    <source>
        <strain evidence="3 4">PHM037</strain>
    </source>
</reference>
<feature type="chain" id="PRO_5032905249" evidence="1">
    <location>
        <begin position="30"/>
        <end position="274"/>
    </location>
</feature>
<organism evidence="3 4">
    <name type="scientific">Stappia indica</name>
    <dbReference type="NCBI Taxonomy" id="538381"/>
    <lineage>
        <taxon>Bacteria</taxon>
        <taxon>Pseudomonadati</taxon>
        <taxon>Pseudomonadota</taxon>
        <taxon>Alphaproteobacteria</taxon>
        <taxon>Hyphomicrobiales</taxon>
        <taxon>Stappiaceae</taxon>
        <taxon>Stappia</taxon>
    </lineage>
</organism>
<dbReference type="KEGG" id="siw:GH266_18620"/>
<protein>
    <submittedName>
        <fullName evidence="3">DUF4394 domain-containing protein</fullName>
    </submittedName>
</protein>
<accession>A0A857CBB5</accession>
<keyword evidence="1" id="KW-0732">Signal</keyword>
<dbReference type="EMBL" id="CP046908">
    <property type="protein sequence ID" value="QGZ36320.1"/>
    <property type="molecule type" value="Genomic_DNA"/>
</dbReference>
<feature type="signal peptide" evidence="1">
    <location>
        <begin position="1"/>
        <end position="29"/>
    </location>
</feature>
<evidence type="ECO:0000259" key="2">
    <source>
        <dbReference type="Pfam" id="PF14339"/>
    </source>
</evidence>
<dbReference type="AlphaFoldDB" id="A0A857CBB5"/>
<dbReference type="OrthoDB" id="531718at2"/>
<dbReference type="InterPro" id="IPR011044">
    <property type="entry name" value="Quino_amine_DH_bsu"/>
</dbReference>
<gene>
    <name evidence="3" type="ORF">GH266_18620</name>
</gene>
<name>A0A857CBB5_9HYPH</name>
<dbReference type="SUPFAM" id="SSF50969">
    <property type="entry name" value="YVTN repeat-like/Quinoprotein amine dehydrogenase"/>
    <property type="match status" value="1"/>
</dbReference>
<evidence type="ECO:0000313" key="3">
    <source>
        <dbReference type="EMBL" id="QGZ36320.1"/>
    </source>
</evidence>
<proteinExistence type="predicted"/>
<evidence type="ECO:0000313" key="4">
    <source>
        <dbReference type="Proteomes" id="UP000435648"/>
    </source>
</evidence>
<dbReference type="Pfam" id="PF14339">
    <property type="entry name" value="DUF4394"/>
    <property type="match status" value="1"/>
</dbReference>
<dbReference type="InterPro" id="IPR025507">
    <property type="entry name" value="DUF4394"/>
</dbReference>
<feature type="domain" description="DUF4394" evidence="2">
    <location>
        <begin position="46"/>
        <end position="268"/>
    </location>
</feature>
<dbReference type="Proteomes" id="UP000435648">
    <property type="component" value="Chromosome"/>
</dbReference>